<sequence length="479" mass="54773">MQRLLEDAQNGRINLIICKDLSRFGRNYIEVGRYIDYIFPMYNIRFIALTDNVDTANTDSASMDMLPIMNVFNEWHSANTSKKLRAVFEANAKAGKYKTTVPPYGYLKGTDSKHTPVIEPTGAAVVRRIFELRAAGNNIRTIANILNADHIPVPSDHYYSLIGKPNPIRNCGHLWDNTSVSRILNNPIYLGRLTQLRTKTVSYKNHKVIKKDESDWVVIENNHEPIISQELWDRVQAVNASVATGRHTKNFKLLPLSGLCYCADCGSKMRQHGGCERNSTSPVYVCSRYAKYGKAYCSTHTIRRELLESLVLADIQRQIDLVLNEPDIREKLLAYKKGDKTERDNAAKKRLRDIDNCIKELDRLIRSVYEDKVAGLIPDKVCAGLLGEYQEEKDNLTVEYEELSKRTDAEDQDERDVDEYIRRMKSYAGAETLTREMALTLIEYVKVDAHPGKHKAPRTIEVFYKLIDKPLTNKHNALE</sequence>
<dbReference type="PANTHER" id="PTHR30461:SF2">
    <property type="entry name" value="SERINE RECOMBINASE PINE-RELATED"/>
    <property type="match status" value="1"/>
</dbReference>
<feature type="domain" description="Recombinase" evidence="4">
    <location>
        <begin position="103"/>
        <end position="245"/>
    </location>
</feature>
<dbReference type="Pfam" id="PF07508">
    <property type="entry name" value="Recombinase"/>
    <property type="match status" value="1"/>
</dbReference>
<dbReference type="PROSITE" id="PS51736">
    <property type="entry name" value="RECOMBINASES_3"/>
    <property type="match status" value="1"/>
</dbReference>
<evidence type="ECO:0000313" key="6">
    <source>
        <dbReference type="Proteomes" id="UP000004259"/>
    </source>
</evidence>
<dbReference type="InterPro" id="IPR036162">
    <property type="entry name" value="Resolvase-like_N_sf"/>
</dbReference>
<dbReference type="GO" id="GO:0003677">
    <property type="term" value="F:DNA binding"/>
    <property type="evidence" value="ECO:0007669"/>
    <property type="project" value="UniProtKB-KW"/>
</dbReference>
<dbReference type="PANTHER" id="PTHR30461">
    <property type="entry name" value="DNA-INVERTASE FROM LAMBDOID PROPHAGE"/>
    <property type="match status" value="1"/>
</dbReference>
<dbReference type="PROSITE" id="PS51737">
    <property type="entry name" value="RECOMBINASE_DNA_BIND"/>
    <property type="match status" value="1"/>
</dbReference>
<dbReference type="InterPro" id="IPR011109">
    <property type="entry name" value="DNA_bind_recombinase_dom"/>
</dbReference>
<comment type="caution">
    <text evidence="5">The sequence shown here is derived from an EMBL/GenBank/DDBJ whole genome shotgun (WGS) entry which is preliminary data.</text>
</comment>
<dbReference type="AlphaFoldDB" id="E9SEV6"/>
<dbReference type="eggNOG" id="COG1961">
    <property type="taxonomic scope" value="Bacteria"/>
</dbReference>
<protein>
    <submittedName>
        <fullName evidence="5">Recombinase</fullName>
    </submittedName>
</protein>
<dbReference type="EMBL" id="ADKM02000105">
    <property type="protein sequence ID" value="EGC02189.1"/>
    <property type="molecule type" value="Genomic_DNA"/>
</dbReference>
<evidence type="ECO:0000313" key="5">
    <source>
        <dbReference type="EMBL" id="EGC02189.1"/>
    </source>
</evidence>
<feature type="domain" description="Resolvase/invertase-type recombinase catalytic" evidence="3">
    <location>
        <begin position="1"/>
        <end position="95"/>
    </location>
</feature>
<dbReference type="Proteomes" id="UP000004259">
    <property type="component" value="Unassembled WGS sequence"/>
</dbReference>
<keyword evidence="6" id="KW-1185">Reference proteome</keyword>
<keyword evidence="2" id="KW-0233">DNA recombination</keyword>
<dbReference type="InterPro" id="IPR038109">
    <property type="entry name" value="DNA_bind_recomb_sf"/>
</dbReference>
<evidence type="ECO:0000256" key="2">
    <source>
        <dbReference type="ARBA" id="ARBA00023172"/>
    </source>
</evidence>
<dbReference type="InterPro" id="IPR006119">
    <property type="entry name" value="Resolv_N"/>
</dbReference>
<proteinExistence type="predicted"/>
<dbReference type="InterPro" id="IPR025827">
    <property type="entry name" value="Zn_ribbon_recom_dom"/>
</dbReference>
<dbReference type="Pfam" id="PF00239">
    <property type="entry name" value="Resolvase"/>
    <property type="match status" value="1"/>
</dbReference>
<dbReference type="GO" id="GO:0000150">
    <property type="term" value="F:DNA strand exchange activity"/>
    <property type="evidence" value="ECO:0007669"/>
    <property type="project" value="InterPro"/>
</dbReference>
<evidence type="ECO:0000256" key="1">
    <source>
        <dbReference type="ARBA" id="ARBA00023125"/>
    </source>
</evidence>
<dbReference type="STRING" id="246199.CUS_4294"/>
<evidence type="ECO:0000259" key="4">
    <source>
        <dbReference type="PROSITE" id="PS51737"/>
    </source>
</evidence>
<gene>
    <name evidence="5" type="ORF">CUS_4294</name>
</gene>
<dbReference type="Pfam" id="PF13408">
    <property type="entry name" value="Zn_ribbon_recom"/>
    <property type="match status" value="1"/>
</dbReference>
<reference evidence="5 6" key="1">
    <citation type="submission" date="2011-02" db="EMBL/GenBank/DDBJ databases">
        <authorList>
            <person name="Nelson K.E."/>
            <person name="Sutton G."/>
            <person name="Torralba M."/>
            <person name="Durkin S."/>
            <person name="Harkins D."/>
            <person name="Montgomery R."/>
            <person name="Ziemer C."/>
            <person name="Klaassens E."/>
            <person name="Ocuiv P."/>
            <person name="Morrison M."/>
        </authorList>
    </citation>
    <scope>NUCLEOTIDE SEQUENCE [LARGE SCALE GENOMIC DNA]</scope>
    <source>
        <strain evidence="5 6">8</strain>
    </source>
</reference>
<dbReference type="Gene3D" id="3.40.50.1390">
    <property type="entry name" value="Resolvase, N-terminal catalytic domain"/>
    <property type="match status" value="1"/>
</dbReference>
<name>E9SEV6_RUMAL</name>
<organism evidence="5 6">
    <name type="scientific">Ruminococcus albus 8</name>
    <dbReference type="NCBI Taxonomy" id="246199"/>
    <lineage>
        <taxon>Bacteria</taxon>
        <taxon>Bacillati</taxon>
        <taxon>Bacillota</taxon>
        <taxon>Clostridia</taxon>
        <taxon>Eubacteriales</taxon>
        <taxon>Oscillospiraceae</taxon>
        <taxon>Ruminococcus</taxon>
    </lineage>
</organism>
<dbReference type="InterPro" id="IPR050639">
    <property type="entry name" value="SSR_resolvase"/>
</dbReference>
<keyword evidence="1" id="KW-0238">DNA-binding</keyword>
<dbReference type="SUPFAM" id="SSF53041">
    <property type="entry name" value="Resolvase-like"/>
    <property type="match status" value="1"/>
</dbReference>
<accession>E9SEV6</accession>
<dbReference type="Gene3D" id="3.90.1750.20">
    <property type="entry name" value="Putative Large Serine Recombinase, Chain B, Domain 2"/>
    <property type="match status" value="1"/>
</dbReference>
<evidence type="ECO:0000259" key="3">
    <source>
        <dbReference type="PROSITE" id="PS51736"/>
    </source>
</evidence>